<gene>
    <name evidence="15" type="ORF">COLO4_31653</name>
</gene>
<dbReference type="GO" id="GO:0004713">
    <property type="term" value="F:protein tyrosine kinase activity"/>
    <property type="evidence" value="ECO:0007669"/>
    <property type="project" value="InterPro"/>
</dbReference>
<evidence type="ECO:0000259" key="14">
    <source>
        <dbReference type="PROSITE" id="PS50948"/>
    </source>
</evidence>
<dbReference type="InterPro" id="IPR001245">
    <property type="entry name" value="Ser-Thr/Tyr_kinase_cat_dom"/>
</dbReference>
<dbReference type="GO" id="GO:0005524">
    <property type="term" value="F:ATP binding"/>
    <property type="evidence" value="ECO:0007669"/>
    <property type="project" value="UniProtKB-KW"/>
</dbReference>
<dbReference type="AlphaFoldDB" id="A0A1R3H436"/>
<dbReference type="Pfam" id="PF08276">
    <property type="entry name" value="PAN_2"/>
    <property type="match status" value="1"/>
</dbReference>
<keyword evidence="6" id="KW-0418">Kinase</keyword>
<evidence type="ECO:0000256" key="10">
    <source>
        <dbReference type="ARBA" id="ARBA00047899"/>
    </source>
</evidence>
<keyword evidence="8" id="KW-1015">Disulfide bond</keyword>
<dbReference type="SMART" id="SM00473">
    <property type="entry name" value="PAN_AP"/>
    <property type="match status" value="1"/>
</dbReference>
<keyword evidence="5" id="KW-0547">Nucleotide-binding</keyword>
<keyword evidence="7" id="KW-0067">ATP-binding</keyword>
<evidence type="ECO:0000256" key="9">
    <source>
        <dbReference type="ARBA" id="ARBA00023180"/>
    </source>
</evidence>
<feature type="domain" description="Protein kinase" evidence="13">
    <location>
        <begin position="303"/>
        <end position="407"/>
    </location>
</feature>
<keyword evidence="12" id="KW-0812">Transmembrane</keyword>
<dbReference type="InterPro" id="IPR020635">
    <property type="entry name" value="Tyr_kinase_cat_dom"/>
</dbReference>
<evidence type="ECO:0000256" key="7">
    <source>
        <dbReference type="ARBA" id="ARBA00022840"/>
    </source>
</evidence>
<dbReference type="PANTHER" id="PTHR32444">
    <property type="entry name" value="BULB-TYPE LECTIN DOMAIN-CONTAINING PROTEIN"/>
    <property type="match status" value="1"/>
</dbReference>
<reference evidence="16" key="1">
    <citation type="submission" date="2013-09" db="EMBL/GenBank/DDBJ databases">
        <title>Corchorus olitorius genome sequencing.</title>
        <authorList>
            <person name="Alam M."/>
            <person name="Haque M.S."/>
            <person name="Islam M.S."/>
            <person name="Emdad E.M."/>
            <person name="Islam M.M."/>
            <person name="Ahmed B."/>
            <person name="Halim A."/>
            <person name="Hossen Q.M.M."/>
            <person name="Hossain M.Z."/>
            <person name="Ahmed R."/>
            <person name="Khan M.M."/>
            <person name="Islam R."/>
            <person name="Rashid M.M."/>
            <person name="Khan S.A."/>
            <person name="Rahman M.S."/>
            <person name="Alam M."/>
            <person name="Yahiya A.S."/>
            <person name="Khan M.S."/>
            <person name="Azam M.S."/>
            <person name="Haque T."/>
            <person name="Lashkar M.Z.H."/>
            <person name="Akhand A.I."/>
            <person name="Morshed G."/>
            <person name="Roy S."/>
            <person name="Uddin K.S."/>
            <person name="Rabeya T."/>
            <person name="Hossain A.S."/>
            <person name="Chowdhury A."/>
            <person name="Snigdha A.R."/>
            <person name="Mortoza M.S."/>
            <person name="Matin S.A."/>
            <person name="Hoque S.M.E."/>
            <person name="Islam M.K."/>
            <person name="Roy D.K."/>
            <person name="Haider R."/>
            <person name="Moosa M.M."/>
            <person name="Elias S.M."/>
            <person name="Hasan A.M."/>
            <person name="Jahan S."/>
            <person name="Shafiuddin M."/>
            <person name="Mahmood N."/>
            <person name="Shommy N.S."/>
        </authorList>
    </citation>
    <scope>NUCLEOTIDE SEQUENCE [LARGE SCALE GENOMIC DNA]</scope>
    <source>
        <strain evidence="16">cv. O-4</strain>
    </source>
</reference>
<dbReference type="GO" id="GO:0004674">
    <property type="term" value="F:protein serine/threonine kinase activity"/>
    <property type="evidence" value="ECO:0007669"/>
    <property type="project" value="UniProtKB-KW"/>
</dbReference>
<keyword evidence="16" id="KW-1185">Reference proteome</keyword>
<dbReference type="InterPro" id="IPR000858">
    <property type="entry name" value="S_locus_glycoprot_dom"/>
</dbReference>
<evidence type="ECO:0000256" key="6">
    <source>
        <dbReference type="ARBA" id="ARBA00022777"/>
    </source>
</evidence>
<dbReference type="PANTHER" id="PTHR32444:SF185">
    <property type="entry name" value="RECEPTOR-LIKE SERINE_THREONINE-PROTEIN KINASE"/>
    <property type="match status" value="1"/>
</dbReference>
<organism evidence="15 16">
    <name type="scientific">Corchorus olitorius</name>
    <dbReference type="NCBI Taxonomy" id="93759"/>
    <lineage>
        <taxon>Eukaryota</taxon>
        <taxon>Viridiplantae</taxon>
        <taxon>Streptophyta</taxon>
        <taxon>Embryophyta</taxon>
        <taxon>Tracheophyta</taxon>
        <taxon>Spermatophyta</taxon>
        <taxon>Magnoliopsida</taxon>
        <taxon>eudicotyledons</taxon>
        <taxon>Gunneridae</taxon>
        <taxon>Pentapetalae</taxon>
        <taxon>rosids</taxon>
        <taxon>malvids</taxon>
        <taxon>Malvales</taxon>
        <taxon>Malvaceae</taxon>
        <taxon>Grewioideae</taxon>
        <taxon>Apeibeae</taxon>
        <taxon>Corchorus</taxon>
    </lineage>
</organism>
<dbReference type="Pfam" id="PF00954">
    <property type="entry name" value="S_locus_glycop"/>
    <property type="match status" value="1"/>
</dbReference>
<dbReference type="STRING" id="93759.A0A1R3H436"/>
<keyword evidence="2" id="KW-0723">Serine/threonine-protein kinase</keyword>
<evidence type="ECO:0000313" key="16">
    <source>
        <dbReference type="Proteomes" id="UP000187203"/>
    </source>
</evidence>
<proteinExistence type="predicted"/>
<comment type="catalytic activity">
    <reaction evidence="11">
        <text>L-seryl-[protein] + ATP = O-phospho-L-seryl-[protein] + ADP + H(+)</text>
        <dbReference type="Rhea" id="RHEA:17989"/>
        <dbReference type="Rhea" id="RHEA-COMP:9863"/>
        <dbReference type="Rhea" id="RHEA-COMP:11604"/>
        <dbReference type="ChEBI" id="CHEBI:15378"/>
        <dbReference type="ChEBI" id="CHEBI:29999"/>
        <dbReference type="ChEBI" id="CHEBI:30616"/>
        <dbReference type="ChEBI" id="CHEBI:83421"/>
        <dbReference type="ChEBI" id="CHEBI:456216"/>
        <dbReference type="EC" id="2.7.11.1"/>
    </reaction>
</comment>
<evidence type="ECO:0000256" key="4">
    <source>
        <dbReference type="ARBA" id="ARBA00022729"/>
    </source>
</evidence>
<evidence type="ECO:0000256" key="1">
    <source>
        <dbReference type="ARBA" id="ARBA00012513"/>
    </source>
</evidence>
<dbReference type="SUPFAM" id="SSF56112">
    <property type="entry name" value="Protein kinase-like (PK-like)"/>
    <property type="match status" value="1"/>
</dbReference>
<feature type="domain" description="Apple" evidence="14">
    <location>
        <begin position="167"/>
        <end position="250"/>
    </location>
</feature>
<evidence type="ECO:0000256" key="2">
    <source>
        <dbReference type="ARBA" id="ARBA00022527"/>
    </source>
</evidence>
<keyword evidence="12" id="KW-0472">Membrane</keyword>
<keyword evidence="4" id="KW-0732">Signal</keyword>
<comment type="caution">
    <text evidence="15">The sequence shown here is derived from an EMBL/GenBank/DDBJ whole genome shotgun (WGS) entry which is preliminary data.</text>
</comment>
<name>A0A1R3H436_9ROSI</name>
<keyword evidence="3" id="KW-0808">Transferase</keyword>
<evidence type="ECO:0000256" key="8">
    <source>
        <dbReference type="ARBA" id="ARBA00023157"/>
    </source>
</evidence>
<dbReference type="FunFam" id="3.30.200.20:FF:000195">
    <property type="entry name" value="G-type lectin S-receptor-like serine/threonine-protein kinase"/>
    <property type="match status" value="1"/>
</dbReference>
<dbReference type="Gene3D" id="3.30.200.20">
    <property type="entry name" value="Phosphorylase Kinase, domain 1"/>
    <property type="match status" value="1"/>
</dbReference>
<dbReference type="PROSITE" id="PS50011">
    <property type="entry name" value="PROTEIN_KINASE_DOM"/>
    <property type="match status" value="1"/>
</dbReference>
<dbReference type="SMART" id="SM00219">
    <property type="entry name" value="TyrKc"/>
    <property type="match status" value="1"/>
</dbReference>
<accession>A0A1R3H436</accession>
<comment type="catalytic activity">
    <reaction evidence="10">
        <text>L-threonyl-[protein] + ATP = O-phospho-L-threonyl-[protein] + ADP + H(+)</text>
        <dbReference type="Rhea" id="RHEA:46608"/>
        <dbReference type="Rhea" id="RHEA-COMP:11060"/>
        <dbReference type="Rhea" id="RHEA-COMP:11605"/>
        <dbReference type="ChEBI" id="CHEBI:15378"/>
        <dbReference type="ChEBI" id="CHEBI:30013"/>
        <dbReference type="ChEBI" id="CHEBI:30616"/>
        <dbReference type="ChEBI" id="CHEBI:61977"/>
        <dbReference type="ChEBI" id="CHEBI:456216"/>
        <dbReference type="EC" id="2.7.11.1"/>
    </reaction>
</comment>
<evidence type="ECO:0000256" key="12">
    <source>
        <dbReference type="SAM" id="Phobius"/>
    </source>
</evidence>
<dbReference type="InterPro" id="IPR011009">
    <property type="entry name" value="Kinase-like_dom_sf"/>
</dbReference>
<dbReference type="CDD" id="cd01098">
    <property type="entry name" value="PAN_AP_plant"/>
    <property type="match status" value="1"/>
</dbReference>
<evidence type="ECO:0000313" key="15">
    <source>
        <dbReference type="EMBL" id="OMO64996.1"/>
    </source>
</evidence>
<protein>
    <recommendedName>
        <fullName evidence="1">non-specific serine/threonine protein kinase</fullName>
        <ecNumber evidence="1">2.7.11.1</ecNumber>
    </recommendedName>
</protein>
<dbReference type="Proteomes" id="UP000187203">
    <property type="component" value="Unassembled WGS sequence"/>
</dbReference>
<dbReference type="Gene3D" id="3.50.4.10">
    <property type="entry name" value="Hepatocyte Growth Factor"/>
    <property type="match status" value="1"/>
</dbReference>
<sequence length="407" mass="46730">MTSWLATDDPARGEFIFSLEPPEAPELVLWKGKQKDHRWGPWDGVRFSGSNELRPNPVYIPEFSSSREEIYYRFIIVGDNSVLSRFVVTPQGLLQYLTWTNHSNEWAIMVTLQRDSCDRYESCGPYGNCYADEPPCRCLSGFTPKSPENWRLIDWSDGCVRKRDLDCQKRDGFVKYKKMKLPDNSHLVTNSNFSLSPEECEARCLNNCSCMAYTIINIHGNGGDCVMWFDDLVDMKYFPNGGNDIYIRMAQAELEAIADEKRKKRVKIALLITMAIVLSMLLGFLVWRIYRMRKAKGKATNKFSFEKKIGEGGFGPVYKGVLPNGQEVAVKRLSQNSGQGLREFKNEVIVISELQHRNLVKLLGCCIQREERMLIYEYQPNKSLDQFLFAASRRQANNVVSVVDVEQ</sequence>
<dbReference type="PROSITE" id="PS50948">
    <property type="entry name" value="PAN"/>
    <property type="match status" value="1"/>
</dbReference>
<evidence type="ECO:0000256" key="5">
    <source>
        <dbReference type="ARBA" id="ARBA00022741"/>
    </source>
</evidence>
<keyword evidence="9" id="KW-0325">Glycoprotein</keyword>
<dbReference type="OrthoDB" id="785331at2759"/>
<dbReference type="EC" id="2.7.11.1" evidence="1"/>
<dbReference type="GO" id="GO:0048544">
    <property type="term" value="P:recognition of pollen"/>
    <property type="evidence" value="ECO:0007669"/>
    <property type="project" value="InterPro"/>
</dbReference>
<evidence type="ECO:0000259" key="13">
    <source>
        <dbReference type="PROSITE" id="PS50011"/>
    </source>
</evidence>
<evidence type="ECO:0000256" key="11">
    <source>
        <dbReference type="ARBA" id="ARBA00048679"/>
    </source>
</evidence>
<keyword evidence="12" id="KW-1133">Transmembrane helix</keyword>
<dbReference type="InterPro" id="IPR000719">
    <property type="entry name" value="Prot_kinase_dom"/>
</dbReference>
<evidence type="ECO:0000256" key="3">
    <source>
        <dbReference type="ARBA" id="ARBA00022679"/>
    </source>
</evidence>
<dbReference type="EMBL" id="AWUE01020864">
    <property type="protein sequence ID" value="OMO64996.1"/>
    <property type="molecule type" value="Genomic_DNA"/>
</dbReference>
<dbReference type="InterPro" id="IPR003609">
    <property type="entry name" value="Pan_app"/>
</dbReference>
<feature type="transmembrane region" description="Helical" evidence="12">
    <location>
        <begin position="268"/>
        <end position="290"/>
    </location>
</feature>
<dbReference type="Pfam" id="PF07714">
    <property type="entry name" value="PK_Tyr_Ser-Thr"/>
    <property type="match status" value="1"/>
</dbReference>